<proteinExistence type="predicted"/>
<name>A0A1Y2M3K7_EPING</name>
<gene>
    <name evidence="1" type="ORF">B5807_05083</name>
</gene>
<dbReference type="Proteomes" id="UP000193240">
    <property type="component" value="Unassembled WGS sequence"/>
</dbReference>
<reference evidence="1 2" key="1">
    <citation type="journal article" date="2017" name="Genome Announc.">
        <title>Genome sequence of the saprophytic ascomycete Epicoccum nigrum ICMP 19927 strain isolated from New Zealand.</title>
        <authorList>
            <person name="Fokin M."/>
            <person name="Fleetwood D."/>
            <person name="Weir B.S."/>
            <person name="Villas-Boas S.G."/>
        </authorList>
    </citation>
    <scope>NUCLEOTIDE SEQUENCE [LARGE SCALE GENOMIC DNA]</scope>
    <source>
        <strain evidence="1 2">ICMP 19927</strain>
    </source>
</reference>
<evidence type="ECO:0000313" key="2">
    <source>
        <dbReference type="Proteomes" id="UP000193240"/>
    </source>
</evidence>
<sequence length="117" mass="12709">MVAACHRSFETTHSAKQRNARFAKPLAAGFKTLTTPLSNPPNLGWLLRGHAPQPRMMGSPPPYRQWSSRCLMQIVKSVAAVLATRFVACSEDSGNGCREGLMRPPWMSELIVAGAGS</sequence>
<keyword evidence="2" id="KW-1185">Reference proteome</keyword>
<accession>A0A1Y2M3K7</accession>
<dbReference type="EMBL" id="KZ107842">
    <property type="protein sequence ID" value="OSS50037.1"/>
    <property type="molecule type" value="Genomic_DNA"/>
</dbReference>
<protein>
    <submittedName>
        <fullName evidence="1">Uncharacterized protein</fullName>
    </submittedName>
</protein>
<evidence type="ECO:0000313" key="1">
    <source>
        <dbReference type="EMBL" id="OSS50037.1"/>
    </source>
</evidence>
<organism evidence="1 2">
    <name type="scientific">Epicoccum nigrum</name>
    <name type="common">Soil fungus</name>
    <name type="synonym">Epicoccum purpurascens</name>
    <dbReference type="NCBI Taxonomy" id="105696"/>
    <lineage>
        <taxon>Eukaryota</taxon>
        <taxon>Fungi</taxon>
        <taxon>Dikarya</taxon>
        <taxon>Ascomycota</taxon>
        <taxon>Pezizomycotina</taxon>
        <taxon>Dothideomycetes</taxon>
        <taxon>Pleosporomycetidae</taxon>
        <taxon>Pleosporales</taxon>
        <taxon>Pleosporineae</taxon>
        <taxon>Didymellaceae</taxon>
        <taxon>Epicoccum</taxon>
    </lineage>
</organism>
<dbReference type="InParanoid" id="A0A1Y2M3K7"/>
<dbReference type="AlphaFoldDB" id="A0A1Y2M3K7"/>